<dbReference type="SUPFAM" id="SSF53756">
    <property type="entry name" value="UDP-Glycosyltransferase/glycogen phosphorylase"/>
    <property type="match status" value="1"/>
</dbReference>
<dbReference type="AlphaFoldDB" id="A0A081DEA3"/>
<protein>
    <submittedName>
        <fullName evidence="2">Glycosyl transferase</fullName>
    </submittedName>
</protein>
<comment type="caution">
    <text evidence="2">The sequence shown here is derived from an EMBL/GenBank/DDBJ whole genome shotgun (WGS) entry which is preliminary data.</text>
</comment>
<dbReference type="GO" id="GO:0016757">
    <property type="term" value="F:glycosyltransferase activity"/>
    <property type="evidence" value="ECO:0007669"/>
    <property type="project" value="InterPro"/>
</dbReference>
<keyword evidence="2" id="KW-0808">Transferase</keyword>
<dbReference type="PANTHER" id="PTHR12526">
    <property type="entry name" value="GLYCOSYLTRANSFERASE"/>
    <property type="match status" value="1"/>
</dbReference>
<gene>
    <name evidence="2" type="ORF">JCM19296_2854</name>
</gene>
<dbReference type="Proteomes" id="UP000028980">
    <property type="component" value="Unassembled WGS sequence"/>
</dbReference>
<dbReference type="Pfam" id="PF00534">
    <property type="entry name" value="Glycos_transf_1"/>
    <property type="match status" value="1"/>
</dbReference>
<feature type="domain" description="Glycosyl transferase family 1" evidence="1">
    <location>
        <begin position="213"/>
        <end position="357"/>
    </location>
</feature>
<organism evidence="2 3">
    <name type="scientific">Nonlabens ulvanivorans</name>
    <name type="common">Persicivirga ulvanivorans</name>
    <dbReference type="NCBI Taxonomy" id="906888"/>
    <lineage>
        <taxon>Bacteria</taxon>
        <taxon>Pseudomonadati</taxon>
        <taxon>Bacteroidota</taxon>
        <taxon>Flavobacteriia</taxon>
        <taxon>Flavobacteriales</taxon>
        <taxon>Flavobacteriaceae</taxon>
        <taxon>Nonlabens</taxon>
    </lineage>
</organism>
<reference evidence="2 3" key="1">
    <citation type="journal article" date="2014" name="Genome Announc.">
        <title>Draft Genome Sequences of Marine Flavobacterium Nonlabens Strains NR17, NR24, NR27, NR32, NR33, and Ara13.</title>
        <authorList>
            <person name="Nakanishi M."/>
            <person name="Meirelles P."/>
            <person name="Suzuki R."/>
            <person name="Takatani N."/>
            <person name="Mino S."/>
            <person name="Suda W."/>
            <person name="Oshima K."/>
            <person name="Hattori M."/>
            <person name="Ohkuma M."/>
            <person name="Hosokawa M."/>
            <person name="Miyashita K."/>
            <person name="Thompson F.L."/>
            <person name="Niwa A."/>
            <person name="Sawabe T."/>
            <person name="Sawabe T."/>
        </authorList>
    </citation>
    <scope>NUCLEOTIDE SEQUENCE [LARGE SCALE GENOMIC DNA]</scope>
    <source>
        <strain evidence="3">JCM19296</strain>
    </source>
</reference>
<dbReference type="CDD" id="cd03794">
    <property type="entry name" value="GT4_WbuB-like"/>
    <property type="match status" value="1"/>
</dbReference>
<dbReference type="RefSeq" id="WP_042271483.1">
    <property type="nucleotide sequence ID" value="NZ_JBDUVS010000011.1"/>
</dbReference>
<accession>A0A081DEA3</accession>
<evidence type="ECO:0000259" key="1">
    <source>
        <dbReference type="Pfam" id="PF00534"/>
    </source>
</evidence>
<dbReference type="InterPro" id="IPR001296">
    <property type="entry name" value="Glyco_trans_1"/>
</dbReference>
<proteinExistence type="predicted"/>
<evidence type="ECO:0000313" key="3">
    <source>
        <dbReference type="Proteomes" id="UP000028980"/>
    </source>
</evidence>
<name>A0A081DEA3_NONUL</name>
<evidence type="ECO:0000313" key="2">
    <source>
        <dbReference type="EMBL" id="GAK77249.1"/>
    </source>
</evidence>
<dbReference type="Gene3D" id="3.40.50.2000">
    <property type="entry name" value="Glycogen Phosphorylase B"/>
    <property type="match status" value="2"/>
</dbReference>
<dbReference type="EMBL" id="BBLG01000007">
    <property type="protein sequence ID" value="GAK77249.1"/>
    <property type="molecule type" value="Genomic_DNA"/>
</dbReference>
<sequence>MRILFLTYYFEPDLCAGSFRNTSLFNALIESKSVDTTIDVITTFPNRYDSFDANAKAREIYEEGIVVHRVQLPKHGSGLKGQIVAFKHFYNHAHQLVSDKEYDLVYASSSRLFTAFLGSKFARKNKATLYLDIRDIFRESVVEIFNSKAIKFGLNLFLRPIEKYTFSRANHINLVSKGFQTYFEKYNQASFTYYTNGIDQIFIDQFESTVPVANNVHKKTLIYAGNMGEGQGLDKIIPQAADKLPEYTFILIGDGGTKVKLKEEIQKLGLTNVELRDPVTRKELIELYQEAGFLFLHLNDYRAFERVLPSKLFEYATFNKPIVAGVGGYAAEFIKEELPDTLLFKPTDSVELVNLLKNFNGLITDKSNFISKFNRASINKSMSMSIIKAHES</sequence>